<reference evidence="11 14" key="3">
    <citation type="submission" date="2019-08" db="EMBL/GenBank/DDBJ databases">
        <title>In-depth cultivation of the pig gut microbiome towards novel bacterial diversity and tailored functional studies.</title>
        <authorList>
            <person name="Wylensek D."/>
            <person name="Hitch T.C.A."/>
            <person name="Clavel T."/>
        </authorList>
    </citation>
    <scope>NUCLEOTIDE SEQUENCE [LARGE SCALE GENOMIC DNA]</scope>
    <source>
        <strain evidence="11 14">WB01_CNA04</strain>
    </source>
</reference>
<evidence type="ECO:0000256" key="6">
    <source>
        <dbReference type="ARBA" id="ARBA00022741"/>
    </source>
</evidence>
<keyword evidence="8" id="KW-1278">Translocase</keyword>
<dbReference type="PANTHER" id="PTHR43790:SF3">
    <property type="entry name" value="D-ALLOSE IMPORT ATP-BINDING PROTEIN ALSA-RELATED"/>
    <property type="match status" value="1"/>
</dbReference>
<dbReference type="GO" id="GO:0005886">
    <property type="term" value="C:plasma membrane"/>
    <property type="evidence" value="ECO:0007669"/>
    <property type="project" value="UniProtKB-SubCell"/>
</dbReference>
<dbReference type="Pfam" id="PF00005">
    <property type="entry name" value="ABC_tran"/>
    <property type="match status" value="2"/>
</dbReference>
<feature type="domain" description="ABC transporter" evidence="10">
    <location>
        <begin position="267"/>
        <end position="509"/>
    </location>
</feature>
<keyword evidence="4" id="KW-0762">Sugar transport</keyword>
<gene>
    <name evidence="11" type="ORF">FYJ69_01955</name>
    <name evidence="12" type="ORF">SAMN04487824_102151</name>
</gene>
<feature type="domain" description="ABC transporter" evidence="10">
    <location>
        <begin position="12"/>
        <end position="248"/>
    </location>
</feature>
<dbReference type="AlphaFoldDB" id="A0A1G6IF19"/>
<keyword evidence="6" id="KW-0547">Nucleotide-binding</keyword>
<dbReference type="PROSITE" id="PS50893">
    <property type="entry name" value="ABC_TRANSPORTER_2"/>
    <property type="match status" value="2"/>
</dbReference>
<dbReference type="EMBL" id="VUND01000001">
    <property type="protein sequence ID" value="MST59677.1"/>
    <property type="molecule type" value="Genomic_DNA"/>
</dbReference>
<evidence type="ECO:0000259" key="10">
    <source>
        <dbReference type="PROSITE" id="PS50893"/>
    </source>
</evidence>
<reference evidence="13" key="2">
    <citation type="submission" date="2016-10" db="EMBL/GenBank/DDBJ databases">
        <authorList>
            <person name="Varghese N."/>
            <person name="Submissions S."/>
        </authorList>
    </citation>
    <scope>NUCLEOTIDE SEQUENCE [LARGE SCALE GENOMIC DNA]</scope>
    <source>
        <strain evidence="13">DSM 22619</strain>
    </source>
</reference>
<proteinExistence type="predicted"/>
<keyword evidence="3" id="KW-1003">Cell membrane</keyword>
<dbReference type="Gene3D" id="3.40.50.300">
    <property type="entry name" value="P-loop containing nucleotide triphosphate hydrolases"/>
    <property type="match status" value="2"/>
</dbReference>
<dbReference type="SUPFAM" id="SSF52540">
    <property type="entry name" value="P-loop containing nucleoside triphosphate hydrolases"/>
    <property type="match status" value="2"/>
</dbReference>
<evidence type="ECO:0000256" key="9">
    <source>
        <dbReference type="ARBA" id="ARBA00023136"/>
    </source>
</evidence>
<dbReference type="GO" id="GO:0016887">
    <property type="term" value="F:ATP hydrolysis activity"/>
    <property type="evidence" value="ECO:0007669"/>
    <property type="project" value="InterPro"/>
</dbReference>
<protein>
    <submittedName>
        <fullName evidence="12">Erythritol transport system ATP-binding protein</fullName>
    </submittedName>
    <submittedName>
        <fullName evidence="11">Sugar ABC transporter ATP-binding protein</fullName>
    </submittedName>
</protein>
<dbReference type="STRING" id="604330.SAMN04489857_0324"/>
<evidence type="ECO:0000313" key="11">
    <source>
        <dbReference type="EMBL" id="MST59677.1"/>
    </source>
</evidence>
<evidence type="ECO:0000313" key="13">
    <source>
        <dbReference type="Proteomes" id="UP000198528"/>
    </source>
</evidence>
<keyword evidence="13" id="KW-1185">Reference proteome</keyword>
<dbReference type="PANTHER" id="PTHR43790">
    <property type="entry name" value="CARBOHYDRATE TRANSPORT ATP-BINDING PROTEIN MG119-RELATED"/>
    <property type="match status" value="1"/>
</dbReference>
<evidence type="ECO:0000256" key="3">
    <source>
        <dbReference type="ARBA" id="ARBA00022475"/>
    </source>
</evidence>
<evidence type="ECO:0000256" key="1">
    <source>
        <dbReference type="ARBA" id="ARBA00004202"/>
    </source>
</evidence>
<dbReference type="PROSITE" id="PS00211">
    <property type="entry name" value="ABC_TRANSPORTER_1"/>
    <property type="match status" value="1"/>
</dbReference>
<dbReference type="Proteomes" id="UP000434342">
    <property type="component" value="Unassembled WGS sequence"/>
</dbReference>
<dbReference type="InterPro" id="IPR003439">
    <property type="entry name" value="ABC_transporter-like_ATP-bd"/>
</dbReference>
<dbReference type="InterPro" id="IPR017871">
    <property type="entry name" value="ABC_transporter-like_CS"/>
</dbReference>
<dbReference type="Proteomes" id="UP000198528">
    <property type="component" value="Unassembled WGS sequence"/>
</dbReference>
<comment type="subcellular location">
    <subcellularLocation>
        <location evidence="1">Cell membrane</location>
        <topology evidence="1">Peripheral membrane protein</topology>
    </subcellularLocation>
</comment>
<dbReference type="RefSeq" id="WP_090845057.1">
    <property type="nucleotide sequence ID" value="NZ_DBFONV010000041.1"/>
</dbReference>
<evidence type="ECO:0000256" key="5">
    <source>
        <dbReference type="ARBA" id="ARBA00022737"/>
    </source>
</evidence>
<evidence type="ECO:0000313" key="14">
    <source>
        <dbReference type="Proteomes" id="UP000434342"/>
    </source>
</evidence>
<dbReference type="FunFam" id="3.40.50.300:FF:000127">
    <property type="entry name" value="Ribose import ATP-binding protein RbsA"/>
    <property type="match status" value="1"/>
</dbReference>
<evidence type="ECO:0000313" key="12">
    <source>
        <dbReference type="EMBL" id="SDC05157.1"/>
    </source>
</evidence>
<accession>A0A1G6IF19</accession>
<evidence type="ECO:0000256" key="8">
    <source>
        <dbReference type="ARBA" id="ARBA00022967"/>
    </source>
</evidence>
<keyword evidence="5" id="KW-0677">Repeat</keyword>
<evidence type="ECO:0000256" key="7">
    <source>
        <dbReference type="ARBA" id="ARBA00022840"/>
    </source>
</evidence>
<organism evidence="12 13">
    <name type="scientific">Parafannyhessea umbonata</name>
    <dbReference type="NCBI Taxonomy" id="604330"/>
    <lineage>
        <taxon>Bacteria</taxon>
        <taxon>Bacillati</taxon>
        <taxon>Actinomycetota</taxon>
        <taxon>Coriobacteriia</taxon>
        <taxon>Coriobacteriales</taxon>
        <taxon>Atopobiaceae</taxon>
        <taxon>Parafannyhessea</taxon>
    </lineage>
</organism>
<dbReference type="InterPro" id="IPR050107">
    <property type="entry name" value="ABC_carbohydrate_import_ATPase"/>
</dbReference>
<name>A0A1G6IF19_9ACTN</name>
<keyword evidence="2" id="KW-0813">Transport</keyword>
<keyword evidence="9" id="KW-0472">Membrane</keyword>
<dbReference type="EMBL" id="FMZL01000002">
    <property type="protein sequence ID" value="SDC05157.1"/>
    <property type="molecule type" value="Genomic_DNA"/>
</dbReference>
<sequence>MAGYSCPDNVFLHAEKISKIYPGTKALDEVSFDLLKGKVNVLIGENGAGKSTLMKMIAGIEQPSSGTMYIGDQEVHFKDTTEARKHGIGIIHQELSLFPNLNIYQNIFMNKELKKGASLDNAKHVERANKVLAKLEHPMDPNTIVGTLRVGQQQMVEIARNLVDDDLKVLIMDEPTSSLSQQEVQVLFKIMRELTSEGLSIVYISHRLEEIMEIGDHVTILRDGKYVDDADVKDISVSWIVSKMTGGEKNYPKRDRTVDWAKQPKVLEVKDLCLPKPGGGYLVDHVSFDLKRGEVLGIYGLLGAGRSEIFECIMGLHPEHTGEVDIEGKPVQIKSVSQMIDMGVSLIPEDRQGSGLVQTLDIEKNASLAALKRYKKGPFIDSALEDKKVDEEIEDIHIKVADKHLPILSLSGGNQQKVVIAKGLLTEPKIFLMDEPSRGIDVGAKTEVFEIINKYAQQGLSIIVISSELEEIMAISDRIIVLSNGKKTGEFVGDDITKDALVMASYKGHHTETKQQEGK</sequence>
<dbReference type="InterPro" id="IPR003593">
    <property type="entry name" value="AAA+_ATPase"/>
</dbReference>
<reference evidence="12" key="1">
    <citation type="submission" date="2016-10" db="EMBL/GenBank/DDBJ databases">
        <authorList>
            <person name="de Groot N.N."/>
        </authorList>
    </citation>
    <scope>NUCLEOTIDE SEQUENCE [LARGE SCALE GENOMIC DNA]</scope>
    <source>
        <strain evidence="12">DSM 22619</strain>
    </source>
</reference>
<dbReference type="InterPro" id="IPR027417">
    <property type="entry name" value="P-loop_NTPase"/>
</dbReference>
<dbReference type="CDD" id="cd03216">
    <property type="entry name" value="ABC_Carb_Monos_I"/>
    <property type="match status" value="1"/>
</dbReference>
<dbReference type="SMART" id="SM00382">
    <property type="entry name" value="AAA"/>
    <property type="match status" value="2"/>
</dbReference>
<keyword evidence="7 12" id="KW-0067">ATP-binding</keyword>
<dbReference type="GO" id="GO:0005524">
    <property type="term" value="F:ATP binding"/>
    <property type="evidence" value="ECO:0007669"/>
    <property type="project" value="UniProtKB-KW"/>
</dbReference>
<evidence type="ECO:0000256" key="2">
    <source>
        <dbReference type="ARBA" id="ARBA00022448"/>
    </source>
</evidence>
<evidence type="ECO:0000256" key="4">
    <source>
        <dbReference type="ARBA" id="ARBA00022597"/>
    </source>
</evidence>
<dbReference type="CDD" id="cd03215">
    <property type="entry name" value="ABC_Carb_Monos_II"/>
    <property type="match status" value="1"/>
</dbReference>